<dbReference type="EMBL" id="JAULSR010000009">
    <property type="protein sequence ID" value="KAK0612472.1"/>
    <property type="molecule type" value="Genomic_DNA"/>
</dbReference>
<gene>
    <name evidence="3" type="ORF">B0T17DRAFT_620653</name>
</gene>
<evidence type="ECO:0000259" key="2">
    <source>
        <dbReference type="Pfam" id="PF07883"/>
    </source>
</evidence>
<dbReference type="PANTHER" id="PTHR36156:SF2">
    <property type="entry name" value="CUPIN TYPE-2 DOMAIN-CONTAINING PROTEIN"/>
    <property type="match status" value="1"/>
</dbReference>
<dbReference type="InterPro" id="IPR014710">
    <property type="entry name" value="RmlC-like_jellyroll"/>
</dbReference>
<proteinExistence type="predicted"/>
<reference evidence="3" key="1">
    <citation type="submission" date="2023-06" db="EMBL/GenBank/DDBJ databases">
        <title>Genome-scale phylogeny and comparative genomics of the fungal order Sordariales.</title>
        <authorList>
            <consortium name="Lawrence Berkeley National Laboratory"/>
            <person name="Hensen N."/>
            <person name="Bonometti L."/>
            <person name="Westerberg I."/>
            <person name="Brannstrom I.O."/>
            <person name="Guillou S."/>
            <person name="Cros-Aarteil S."/>
            <person name="Calhoun S."/>
            <person name="Haridas S."/>
            <person name="Kuo A."/>
            <person name="Mondo S."/>
            <person name="Pangilinan J."/>
            <person name="Riley R."/>
            <person name="LaButti K."/>
            <person name="Andreopoulos B."/>
            <person name="Lipzen A."/>
            <person name="Chen C."/>
            <person name="Yanf M."/>
            <person name="Daum C."/>
            <person name="Ng V."/>
            <person name="Clum A."/>
            <person name="Steindorff A."/>
            <person name="Ohm R."/>
            <person name="Martin F."/>
            <person name="Silar P."/>
            <person name="Natvig D."/>
            <person name="Lalanne C."/>
            <person name="Gautier V."/>
            <person name="Ament-velasquez S.L."/>
            <person name="Kruys A."/>
            <person name="Hutchinson M.I."/>
            <person name="Powell A.J."/>
            <person name="Barry K."/>
            <person name="Miller A.N."/>
            <person name="Grigoriev I.V."/>
            <person name="Debuchy R."/>
            <person name="Gladieux P."/>
            <person name="Thoren M.H."/>
            <person name="Johannesson H."/>
        </authorList>
    </citation>
    <scope>NUCLEOTIDE SEQUENCE</scope>
    <source>
        <strain evidence="3">SMH3391-2</strain>
    </source>
</reference>
<feature type="compositionally biased region" description="Low complexity" evidence="1">
    <location>
        <begin position="1"/>
        <end position="15"/>
    </location>
</feature>
<dbReference type="Gene3D" id="2.60.120.10">
    <property type="entry name" value="Jelly Rolls"/>
    <property type="match status" value="1"/>
</dbReference>
<evidence type="ECO:0000313" key="3">
    <source>
        <dbReference type="EMBL" id="KAK0612472.1"/>
    </source>
</evidence>
<accession>A0AA39TIA8</accession>
<dbReference type="Proteomes" id="UP001174934">
    <property type="component" value="Unassembled WGS sequence"/>
</dbReference>
<dbReference type="InterPro" id="IPR011051">
    <property type="entry name" value="RmlC_Cupin_sf"/>
</dbReference>
<organism evidence="3 4">
    <name type="scientific">Bombardia bombarda</name>
    <dbReference type="NCBI Taxonomy" id="252184"/>
    <lineage>
        <taxon>Eukaryota</taxon>
        <taxon>Fungi</taxon>
        <taxon>Dikarya</taxon>
        <taxon>Ascomycota</taxon>
        <taxon>Pezizomycotina</taxon>
        <taxon>Sordariomycetes</taxon>
        <taxon>Sordariomycetidae</taxon>
        <taxon>Sordariales</taxon>
        <taxon>Lasiosphaeriaceae</taxon>
        <taxon>Bombardia</taxon>
    </lineage>
</organism>
<protein>
    <recommendedName>
        <fullName evidence="2">Cupin type-2 domain-containing protein</fullName>
    </recommendedName>
</protein>
<comment type="caution">
    <text evidence="3">The sequence shown here is derived from an EMBL/GenBank/DDBJ whole genome shotgun (WGS) entry which is preliminary data.</text>
</comment>
<feature type="domain" description="Cupin type-2" evidence="2">
    <location>
        <begin position="73"/>
        <end position="132"/>
    </location>
</feature>
<name>A0AA39TIA8_9PEZI</name>
<evidence type="ECO:0000256" key="1">
    <source>
        <dbReference type="SAM" id="MobiDB-lite"/>
    </source>
</evidence>
<dbReference type="InterPro" id="IPR013096">
    <property type="entry name" value="Cupin_2"/>
</dbReference>
<sequence>MSETTPTNSNLPTPNRYTTTHDPATGLSIFSPALPTALAPYGSIGMNASPSTPSKPSDGVWFPATNETLLRYCDWAPGSTLAFHRTETIDLGVVFQGEMELTLDSGEKRILRVGDTVVQRGTLHAWRNPSRDTWARVVFFLLGAPPVRVGGEEKGERLPWREGS</sequence>
<dbReference type="SUPFAM" id="SSF51182">
    <property type="entry name" value="RmlC-like cupins"/>
    <property type="match status" value="1"/>
</dbReference>
<dbReference type="PANTHER" id="PTHR36156">
    <property type="entry name" value="SLR2101 PROTEIN"/>
    <property type="match status" value="1"/>
</dbReference>
<dbReference type="Pfam" id="PF07883">
    <property type="entry name" value="Cupin_2"/>
    <property type="match status" value="1"/>
</dbReference>
<keyword evidence="4" id="KW-1185">Reference proteome</keyword>
<dbReference type="InterPro" id="IPR047142">
    <property type="entry name" value="OryJ/VirC-like"/>
</dbReference>
<evidence type="ECO:0000313" key="4">
    <source>
        <dbReference type="Proteomes" id="UP001174934"/>
    </source>
</evidence>
<feature type="region of interest" description="Disordered" evidence="1">
    <location>
        <begin position="1"/>
        <end position="22"/>
    </location>
</feature>
<dbReference type="AlphaFoldDB" id="A0AA39TIA8"/>
<dbReference type="CDD" id="cd02231">
    <property type="entry name" value="cupin_BLL6423-like"/>
    <property type="match status" value="1"/>
</dbReference>